<proteinExistence type="predicted"/>
<reference evidence="2" key="1">
    <citation type="submission" date="2024-06" db="EMBL/GenBank/DDBJ databases">
        <title>The genome sequences of Kitasatospora sp. strain HUAS MG31.</title>
        <authorList>
            <person name="Mo P."/>
        </authorList>
    </citation>
    <scope>NUCLEOTIDE SEQUENCE</scope>
    <source>
        <strain evidence="2">HUAS MG31</strain>
    </source>
</reference>
<evidence type="ECO:0000256" key="1">
    <source>
        <dbReference type="SAM" id="SignalP"/>
    </source>
</evidence>
<feature type="chain" id="PRO_5043549292" description="Secreted protein" evidence="1">
    <location>
        <begin position="30"/>
        <end position="148"/>
    </location>
</feature>
<gene>
    <name evidence="2" type="ORF">ABWK59_34715</name>
</gene>
<evidence type="ECO:0008006" key="3">
    <source>
        <dbReference type="Google" id="ProtNLM"/>
    </source>
</evidence>
<feature type="signal peptide" evidence="1">
    <location>
        <begin position="1"/>
        <end position="29"/>
    </location>
</feature>
<evidence type="ECO:0000313" key="2">
    <source>
        <dbReference type="EMBL" id="XCM83717.1"/>
    </source>
</evidence>
<protein>
    <recommendedName>
        <fullName evidence="3">Secreted protein</fullName>
    </recommendedName>
</protein>
<keyword evidence="1" id="KW-0732">Signal</keyword>
<dbReference type="EMBL" id="CP159872">
    <property type="protein sequence ID" value="XCM83717.1"/>
    <property type="molecule type" value="Genomic_DNA"/>
</dbReference>
<organism evidence="2">
    <name type="scientific">Kitasatospora camelliae</name>
    <dbReference type="NCBI Taxonomy" id="3156397"/>
    <lineage>
        <taxon>Bacteria</taxon>
        <taxon>Bacillati</taxon>
        <taxon>Actinomycetota</taxon>
        <taxon>Actinomycetes</taxon>
        <taxon>Kitasatosporales</taxon>
        <taxon>Streptomycetaceae</taxon>
        <taxon>Kitasatospora</taxon>
    </lineage>
</organism>
<sequence>MRLRKTGIGMAVVAAVLAAGVTAGAPAVAEGEPTGGPAEGEVLPHPGPDGLIWIPAWVGHGGAVTGGASPDRSFTLTVACQGIGSVEVTFTAQYGDTSPVTFQVDCTATGAPGVGSRVLDGEQGRSFGVGVTTSSPAIRWGLTATQAD</sequence>
<name>A0AAU8K8X0_9ACTN</name>
<dbReference type="AlphaFoldDB" id="A0AAU8K8X0"/>
<dbReference type="RefSeq" id="WP_354644654.1">
    <property type="nucleotide sequence ID" value="NZ_CP159872.1"/>
</dbReference>
<dbReference type="KEGG" id="kcm:ABWK59_34715"/>
<accession>A0AAU8K8X0</accession>